<proteinExistence type="predicted"/>
<evidence type="ECO:0000256" key="1">
    <source>
        <dbReference type="SAM" id="MobiDB-lite"/>
    </source>
</evidence>
<dbReference type="EMBL" id="RXIC02000025">
    <property type="protein sequence ID" value="KAB1208194.1"/>
    <property type="molecule type" value="Genomic_DNA"/>
</dbReference>
<dbReference type="AlphaFoldDB" id="A0A6A1V5W3"/>
<protein>
    <submittedName>
        <fullName evidence="2">Uncharacterized protein</fullName>
    </submittedName>
</protein>
<dbReference type="OrthoDB" id="647720at2759"/>
<reference evidence="2 3" key="1">
    <citation type="journal article" date="2019" name="Plant Biotechnol. J.">
        <title>The red bayberry genome and genetic basis of sex determination.</title>
        <authorList>
            <person name="Jia H.M."/>
            <person name="Jia H.J."/>
            <person name="Cai Q.L."/>
            <person name="Wang Y."/>
            <person name="Zhao H.B."/>
            <person name="Yang W.F."/>
            <person name="Wang G.Y."/>
            <person name="Li Y.H."/>
            <person name="Zhan D.L."/>
            <person name="Shen Y.T."/>
            <person name="Niu Q.F."/>
            <person name="Chang L."/>
            <person name="Qiu J."/>
            <person name="Zhao L."/>
            <person name="Xie H.B."/>
            <person name="Fu W.Y."/>
            <person name="Jin J."/>
            <person name="Li X.W."/>
            <person name="Jiao Y."/>
            <person name="Zhou C.C."/>
            <person name="Tu T."/>
            <person name="Chai C.Y."/>
            <person name="Gao J.L."/>
            <person name="Fan L.J."/>
            <person name="van de Weg E."/>
            <person name="Wang J.Y."/>
            <person name="Gao Z.S."/>
        </authorList>
    </citation>
    <scope>NUCLEOTIDE SEQUENCE [LARGE SCALE GENOMIC DNA]</scope>
    <source>
        <tissue evidence="2">Leaves</tissue>
    </source>
</reference>
<organism evidence="2 3">
    <name type="scientific">Morella rubra</name>
    <name type="common">Chinese bayberry</name>
    <dbReference type="NCBI Taxonomy" id="262757"/>
    <lineage>
        <taxon>Eukaryota</taxon>
        <taxon>Viridiplantae</taxon>
        <taxon>Streptophyta</taxon>
        <taxon>Embryophyta</taxon>
        <taxon>Tracheophyta</taxon>
        <taxon>Spermatophyta</taxon>
        <taxon>Magnoliopsida</taxon>
        <taxon>eudicotyledons</taxon>
        <taxon>Gunneridae</taxon>
        <taxon>Pentapetalae</taxon>
        <taxon>rosids</taxon>
        <taxon>fabids</taxon>
        <taxon>Fagales</taxon>
        <taxon>Myricaceae</taxon>
        <taxon>Morella</taxon>
    </lineage>
</organism>
<keyword evidence="3" id="KW-1185">Reference proteome</keyword>
<accession>A0A6A1V5W3</accession>
<feature type="region of interest" description="Disordered" evidence="1">
    <location>
        <begin position="98"/>
        <end position="148"/>
    </location>
</feature>
<sequence>MALSSFKLAAGPFPARLGEKDLPIKRPVIISAKTPRALQVKSEERKKPEAPLDLGVSRRDTMIYLIAGTLSGPTEPVEARVVKPEIRRKIREKLEKLREKAGLLKPKNENGMKEPSVQSSKKEKNLSPVLPQLPFPNPKEPVVEAILP</sequence>
<evidence type="ECO:0000313" key="3">
    <source>
        <dbReference type="Proteomes" id="UP000516437"/>
    </source>
</evidence>
<comment type="caution">
    <text evidence="2">The sequence shown here is derived from an EMBL/GenBank/DDBJ whole genome shotgun (WGS) entry which is preliminary data.</text>
</comment>
<name>A0A6A1V5W3_9ROSI</name>
<dbReference type="Proteomes" id="UP000516437">
    <property type="component" value="Chromosome 7"/>
</dbReference>
<gene>
    <name evidence="2" type="ORF">CJ030_MR7G012949</name>
</gene>
<evidence type="ECO:0000313" key="2">
    <source>
        <dbReference type="EMBL" id="KAB1208194.1"/>
    </source>
</evidence>
<feature type="compositionally biased region" description="Basic and acidic residues" evidence="1">
    <location>
        <begin position="98"/>
        <end position="112"/>
    </location>
</feature>